<dbReference type="GO" id="GO:0004180">
    <property type="term" value="F:carboxypeptidase activity"/>
    <property type="evidence" value="ECO:0007669"/>
    <property type="project" value="UniProtKB-KW"/>
</dbReference>
<organism evidence="2 3">
    <name type="scientific">Roseicyclus mahoneyensis</name>
    <dbReference type="NCBI Taxonomy" id="164332"/>
    <lineage>
        <taxon>Bacteria</taxon>
        <taxon>Pseudomonadati</taxon>
        <taxon>Pseudomonadota</taxon>
        <taxon>Alphaproteobacteria</taxon>
        <taxon>Rhodobacterales</taxon>
        <taxon>Roseobacteraceae</taxon>
        <taxon>Roseicyclus</taxon>
    </lineage>
</organism>
<proteinExistence type="predicted"/>
<comment type="caution">
    <text evidence="2">The sequence shown here is derived from an EMBL/GenBank/DDBJ whole genome shotgun (WGS) entry which is preliminary data.</text>
</comment>
<feature type="region of interest" description="Disordered" evidence="1">
    <location>
        <begin position="1"/>
        <end position="24"/>
    </location>
</feature>
<keyword evidence="2" id="KW-0645">Protease</keyword>
<dbReference type="RefSeq" id="WP_146199904.1">
    <property type="nucleotide sequence ID" value="NZ_QGGW01000001.1"/>
</dbReference>
<dbReference type="InterPro" id="IPR008969">
    <property type="entry name" value="CarboxyPept-like_regulatory"/>
</dbReference>
<dbReference type="SUPFAM" id="SSF49464">
    <property type="entry name" value="Carboxypeptidase regulatory domain-like"/>
    <property type="match status" value="1"/>
</dbReference>
<gene>
    <name evidence="2" type="ORF">C7455_101410</name>
</gene>
<dbReference type="Gene3D" id="2.60.40.1120">
    <property type="entry name" value="Carboxypeptidase-like, regulatory domain"/>
    <property type="match status" value="1"/>
</dbReference>
<keyword evidence="3" id="KW-1185">Reference proteome</keyword>
<reference evidence="2 3" key="1">
    <citation type="submission" date="2018-05" db="EMBL/GenBank/DDBJ databases">
        <title>Genomic Encyclopedia of Type Strains, Phase IV (KMG-IV): sequencing the most valuable type-strain genomes for metagenomic binning, comparative biology and taxonomic classification.</title>
        <authorList>
            <person name="Goeker M."/>
        </authorList>
    </citation>
    <scope>NUCLEOTIDE SEQUENCE [LARGE SCALE GENOMIC DNA]</scope>
    <source>
        <strain evidence="2 3">DSM 16097</strain>
    </source>
</reference>
<dbReference type="Pfam" id="PF13620">
    <property type="entry name" value="CarboxypepD_reg"/>
    <property type="match status" value="1"/>
</dbReference>
<keyword evidence="2" id="KW-0121">Carboxypeptidase</keyword>
<evidence type="ECO:0000313" key="2">
    <source>
        <dbReference type="EMBL" id="PWK62384.1"/>
    </source>
</evidence>
<dbReference type="EMBL" id="QGGW01000001">
    <property type="protein sequence ID" value="PWK62384.1"/>
    <property type="molecule type" value="Genomic_DNA"/>
</dbReference>
<accession>A0A316GNB2</accession>
<name>A0A316GNB2_9RHOB</name>
<protein>
    <submittedName>
        <fullName evidence="2">Carboxypeptidase family protein</fullName>
    </submittedName>
</protein>
<sequence>MTDMTSENTDLEIGVKPTQPEAGGPMQVSVALRGDSAAQADGLMAVLKDADGQDLASAPFQTDPDDGTLRARLNMIAPMAVGDCRWTLSVMRSAQTLARADVAFAVAAHILRPSVWNLPAAITAGETFRCTVGLAGAVSCSAANWAFVIEDQDGTVLKTGVTGPEPAPGTQGLHCAEITLRAPDRPGRQVWRVRPADPGLDHPHAPVCADIHLNVVARPDRVIRVLVQDAVSGEPVERARVTAHPFRTFTDAEGRARIDVPAGSYTVFVSGLQYFAFKTEADVQGDAEVDIIARMHVDRTYDEVDQWA</sequence>
<dbReference type="OrthoDB" id="1956004at2"/>
<evidence type="ECO:0000313" key="3">
    <source>
        <dbReference type="Proteomes" id="UP000245708"/>
    </source>
</evidence>
<evidence type="ECO:0000256" key="1">
    <source>
        <dbReference type="SAM" id="MobiDB-lite"/>
    </source>
</evidence>
<dbReference type="Proteomes" id="UP000245708">
    <property type="component" value="Unassembled WGS sequence"/>
</dbReference>
<keyword evidence="2" id="KW-0378">Hydrolase</keyword>
<dbReference type="AlphaFoldDB" id="A0A316GNB2"/>